<dbReference type="RefSeq" id="WP_079559158.1">
    <property type="nucleotide sequence ID" value="NZ_CP021904.1"/>
</dbReference>
<reference evidence="3" key="1">
    <citation type="submission" date="2017-02" db="EMBL/GenBank/DDBJ databases">
        <authorList>
            <person name="Varghese N."/>
            <person name="Submissions S."/>
        </authorList>
    </citation>
    <scope>NUCLEOTIDE SEQUENCE [LARGE SCALE GENOMIC DNA]</scope>
    <source>
        <strain evidence="3">DSM 24412</strain>
    </source>
</reference>
<keyword evidence="1" id="KW-0732">Signal</keyword>
<dbReference type="STRING" id="889453.SAMN03080601_03509"/>
<organism evidence="2 3">
    <name type="scientific">Alkalitalea saponilacus</name>
    <dbReference type="NCBI Taxonomy" id="889453"/>
    <lineage>
        <taxon>Bacteria</taxon>
        <taxon>Pseudomonadati</taxon>
        <taxon>Bacteroidota</taxon>
        <taxon>Bacteroidia</taxon>
        <taxon>Marinilabiliales</taxon>
        <taxon>Marinilabiliaceae</taxon>
        <taxon>Alkalitalea</taxon>
    </lineage>
</organism>
<evidence type="ECO:0000313" key="2">
    <source>
        <dbReference type="EMBL" id="SKC24215.1"/>
    </source>
</evidence>
<feature type="chain" id="PRO_5012188479" evidence="1">
    <location>
        <begin position="20"/>
        <end position="166"/>
    </location>
</feature>
<proteinExistence type="predicted"/>
<dbReference type="EMBL" id="FUYV01000043">
    <property type="protein sequence ID" value="SKC24215.1"/>
    <property type="molecule type" value="Genomic_DNA"/>
</dbReference>
<sequence length="166" mass="19498">MNLFFGTLTLLLISLCITAQEFEVPNNYALKEKDDYAKYEADVLKGIDWLFKTPINIKSDKRKEINTFLMTWMTGSPTVRIEIKQEIVNFLKPNPDLLIIFLCGWTKYSLESNDYKNKILGNQKGLEAVIEFYIKNKENLKKDNNVEKYIKLQNKSKLEEYIKKNV</sequence>
<dbReference type="Proteomes" id="UP000191055">
    <property type="component" value="Unassembled WGS sequence"/>
</dbReference>
<dbReference type="AlphaFoldDB" id="A0A1T5HU67"/>
<protein>
    <submittedName>
        <fullName evidence="2">Uncharacterized protein</fullName>
    </submittedName>
</protein>
<dbReference type="KEGG" id="asx:CDL62_15270"/>
<keyword evidence="3" id="KW-1185">Reference proteome</keyword>
<accession>A0A1T5HU67</accession>
<evidence type="ECO:0000256" key="1">
    <source>
        <dbReference type="SAM" id="SignalP"/>
    </source>
</evidence>
<name>A0A1T5HU67_9BACT</name>
<evidence type="ECO:0000313" key="3">
    <source>
        <dbReference type="Proteomes" id="UP000191055"/>
    </source>
</evidence>
<feature type="signal peptide" evidence="1">
    <location>
        <begin position="1"/>
        <end position="19"/>
    </location>
</feature>
<gene>
    <name evidence="2" type="ORF">SAMN03080601_03509</name>
</gene>
<dbReference type="OrthoDB" id="793442at2"/>